<accession>A0A4C1W5P8</accession>
<proteinExistence type="predicted"/>
<reference evidence="1 2" key="1">
    <citation type="journal article" date="2019" name="Commun. Biol.">
        <title>The bagworm genome reveals a unique fibroin gene that provides high tensile strength.</title>
        <authorList>
            <person name="Kono N."/>
            <person name="Nakamura H."/>
            <person name="Ohtoshi R."/>
            <person name="Tomita M."/>
            <person name="Numata K."/>
            <person name="Arakawa K."/>
        </authorList>
    </citation>
    <scope>NUCLEOTIDE SEQUENCE [LARGE SCALE GENOMIC DNA]</scope>
</reference>
<dbReference type="Proteomes" id="UP000299102">
    <property type="component" value="Unassembled WGS sequence"/>
</dbReference>
<evidence type="ECO:0000313" key="1">
    <source>
        <dbReference type="EMBL" id="GBP45852.1"/>
    </source>
</evidence>
<dbReference type="EMBL" id="BGZK01000473">
    <property type="protein sequence ID" value="GBP45852.1"/>
    <property type="molecule type" value="Genomic_DNA"/>
</dbReference>
<protein>
    <submittedName>
        <fullName evidence="1">Uncharacterized protein</fullName>
    </submittedName>
</protein>
<evidence type="ECO:0000313" key="2">
    <source>
        <dbReference type="Proteomes" id="UP000299102"/>
    </source>
</evidence>
<organism evidence="1 2">
    <name type="scientific">Eumeta variegata</name>
    <name type="common">Bagworm moth</name>
    <name type="synonym">Eumeta japonica</name>
    <dbReference type="NCBI Taxonomy" id="151549"/>
    <lineage>
        <taxon>Eukaryota</taxon>
        <taxon>Metazoa</taxon>
        <taxon>Ecdysozoa</taxon>
        <taxon>Arthropoda</taxon>
        <taxon>Hexapoda</taxon>
        <taxon>Insecta</taxon>
        <taxon>Pterygota</taxon>
        <taxon>Neoptera</taxon>
        <taxon>Endopterygota</taxon>
        <taxon>Lepidoptera</taxon>
        <taxon>Glossata</taxon>
        <taxon>Ditrysia</taxon>
        <taxon>Tineoidea</taxon>
        <taxon>Psychidae</taxon>
        <taxon>Oiketicinae</taxon>
        <taxon>Eumeta</taxon>
    </lineage>
</organism>
<name>A0A4C1W5P8_EUMVA</name>
<comment type="caution">
    <text evidence="1">The sequence shown here is derived from an EMBL/GenBank/DDBJ whole genome shotgun (WGS) entry which is preliminary data.</text>
</comment>
<sequence>MAATLRITSRQGIASMIRDRVRSRAVQVRARARADKILPLSHRIIIIYYRVEGGQFAPRRPTPPPSPPHPFGSQLLLSLYCSRDKRRNRIYCNLLPEGAFERINEVRRRHTRSKRRSKGENMNLMHPTAYIYHT</sequence>
<dbReference type="AlphaFoldDB" id="A0A4C1W5P8"/>
<gene>
    <name evidence="1" type="ORF">EVAR_31757_1</name>
</gene>
<keyword evidence="2" id="KW-1185">Reference proteome</keyword>